<feature type="transmembrane region" description="Helical" evidence="6">
    <location>
        <begin position="266"/>
        <end position="287"/>
    </location>
</feature>
<keyword evidence="9" id="KW-1185">Reference proteome</keyword>
<keyword evidence="2 4" id="KW-0863">Zinc-finger</keyword>
<feature type="region of interest" description="Disordered" evidence="5">
    <location>
        <begin position="1"/>
        <end position="78"/>
    </location>
</feature>
<evidence type="ECO:0000256" key="2">
    <source>
        <dbReference type="ARBA" id="ARBA00022771"/>
    </source>
</evidence>
<gene>
    <name evidence="8" type="ORF">GOMPHAMPRED_000698</name>
</gene>
<feature type="transmembrane region" description="Helical" evidence="6">
    <location>
        <begin position="224"/>
        <end position="246"/>
    </location>
</feature>
<dbReference type="CDD" id="cd16492">
    <property type="entry name" value="RING-CH-C4HC3_NFX1-like"/>
    <property type="match status" value="1"/>
</dbReference>
<dbReference type="Gene3D" id="3.30.40.10">
    <property type="entry name" value="Zinc/RING finger domain, C3HC4 (zinc finger)"/>
    <property type="match status" value="1"/>
</dbReference>
<evidence type="ECO:0000313" key="8">
    <source>
        <dbReference type="EMBL" id="CAF9915322.1"/>
    </source>
</evidence>
<name>A0A8H3I558_9LECA</name>
<protein>
    <recommendedName>
        <fullName evidence="7">PHD-type domain-containing protein</fullName>
    </recommendedName>
</protein>
<proteinExistence type="predicted"/>
<evidence type="ECO:0000256" key="6">
    <source>
        <dbReference type="SAM" id="Phobius"/>
    </source>
</evidence>
<sequence>MDTSATATAQRANLTHPRPTETSQHRRGRGAARRGRGRGGGIQANGPRGEESTSHLRRSRGHLHQGRGRAGRTATSEQAHHIVLSPNAAEFVPSQAKSAIHTHRPRRASILKSTALDIATRTHEDIENGIYECPICTNEVQRNSKVWSCKTCWTVFHLKCVEKWSKNEGSATVNRQLENGEDPPAKQWRCPGCNLPKEDFPSSYFCWCGKETDPASVPGFQNGALILASCCAMLVLVLLASIWVQLRAAFVVKTSLLRDALTPSTITVGVVIKSVVIFYLAAITPVLDHVMKVFVVLVRFQLMQDVIAGRPQSRSFALRKATRSKVRIRMSSGLEYLTVISSVEENSIVVSTVVKDLVIHRIRSQRTAPDLQILSNTALAGRLH</sequence>
<dbReference type="EMBL" id="CAJPDQ010000010">
    <property type="protein sequence ID" value="CAF9915322.1"/>
    <property type="molecule type" value="Genomic_DNA"/>
</dbReference>
<organism evidence="8 9">
    <name type="scientific">Gomphillus americanus</name>
    <dbReference type="NCBI Taxonomy" id="1940652"/>
    <lineage>
        <taxon>Eukaryota</taxon>
        <taxon>Fungi</taxon>
        <taxon>Dikarya</taxon>
        <taxon>Ascomycota</taxon>
        <taxon>Pezizomycotina</taxon>
        <taxon>Lecanoromycetes</taxon>
        <taxon>OSLEUM clade</taxon>
        <taxon>Ostropomycetidae</taxon>
        <taxon>Ostropales</taxon>
        <taxon>Graphidaceae</taxon>
        <taxon>Gomphilloideae</taxon>
        <taxon>Gomphillus</taxon>
    </lineage>
</organism>
<reference evidence="8" key="1">
    <citation type="submission" date="2021-03" db="EMBL/GenBank/DDBJ databases">
        <authorList>
            <person name="Tagirdzhanova G."/>
        </authorList>
    </citation>
    <scope>NUCLEOTIDE SEQUENCE</scope>
</reference>
<dbReference type="InterPro" id="IPR013083">
    <property type="entry name" value="Znf_RING/FYVE/PHD"/>
</dbReference>
<comment type="caution">
    <text evidence="8">The sequence shown here is derived from an EMBL/GenBank/DDBJ whole genome shotgun (WGS) entry which is preliminary data.</text>
</comment>
<dbReference type="PANTHER" id="PTHR12360">
    <property type="entry name" value="NUCLEAR TRANSCRIPTION FACTOR, X-BOX BINDING 1 NFX1"/>
    <property type="match status" value="1"/>
</dbReference>
<dbReference type="GO" id="GO:0000977">
    <property type="term" value="F:RNA polymerase II transcription regulatory region sequence-specific DNA binding"/>
    <property type="evidence" value="ECO:0007669"/>
    <property type="project" value="TreeGrafter"/>
</dbReference>
<feature type="domain" description="PHD-type" evidence="7">
    <location>
        <begin position="130"/>
        <end position="196"/>
    </location>
</feature>
<dbReference type="InterPro" id="IPR019787">
    <property type="entry name" value="Znf_PHD-finger"/>
</dbReference>
<evidence type="ECO:0000313" key="9">
    <source>
        <dbReference type="Proteomes" id="UP000664169"/>
    </source>
</evidence>
<evidence type="ECO:0000256" key="5">
    <source>
        <dbReference type="SAM" id="MobiDB-lite"/>
    </source>
</evidence>
<dbReference type="AlphaFoldDB" id="A0A8H3I558"/>
<evidence type="ECO:0000259" key="7">
    <source>
        <dbReference type="PROSITE" id="PS50016"/>
    </source>
</evidence>
<keyword evidence="3" id="KW-0862">Zinc</keyword>
<feature type="compositionally biased region" description="Basic residues" evidence="5">
    <location>
        <begin position="25"/>
        <end position="37"/>
    </location>
</feature>
<accession>A0A8H3I558</accession>
<dbReference type="GO" id="GO:0000122">
    <property type="term" value="P:negative regulation of transcription by RNA polymerase II"/>
    <property type="evidence" value="ECO:0007669"/>
    <property type="project" value="TreeGrafter"/>
</dbReference>
<feature type="compositionally biased region" description="Polar residues" evidence="5">
    <location>
        <begin position="1"/>
        <end position="13"/>
    </location>
</feature>
<evidence type="ECO:0000256" key="4">
    <source>
        <dbReference type="PROSITE-ProRule" id="PRU00146"/>
    </source>
</evidence>
<evidence type="ECO:0000256" key="1">
    <source>
        <dbReference type="ARBA" id="ARBA00022723"/>
    </source>
</evidence>
<dbReference type="Proteomes" id="UP000664169">
    <property type="component" value="Unassembled WGS sequence"/>
</dbReference>
<dbReference type="GO" id="GO:0000981">
    <property type="term" value="F:DNA-binding transcription factor activity, RNA polymerase II-specific"/>
    <property type="evidence" value="ECO:0007669"/>
    <property type="project" value="TreeGrafter"/>
</dbReference>
<keyword evidence="6" id="KW-1133">Transmembrane helix</keyword>
<dbReference type="PANTHER" id="PTHR12360:SF12">
    <property type="entry name" value="TRANSCRIPTIONAL REPRESSOR NF-X1"/>
    <property type="match status" value="1"/>
</dbReference>
<evidence type="ECO:0000256" key="3">
    <source>
        <dbReference type="ARBA" id="ARBA00022833"/>
    </source>
</evidence>
<dbReference type="GO" id="GO:0005634">
    <property type="term" value="C:nucleus"/>
    <property type="evidence" value="ECO:0007669"/>
    <property type="project" value="TreeGrafter"/>
</dbReference>
<keyword evidence="6" id="KW-0812">Transmembrane</keyword>
<keyword evidence="6" id="KW-0472">Membrane</keyword>
<dbReference type="InterPro" id="IPR034078">
    <property type="entry name" value="NFX1_fam"/>
</dbReference>
<dbReference type="OrthoDB" id="6512771at2759"/>
<dbReference type="PROSITE" id="PS50016">
    <property type="entry name" value="ZF_PHD_2"/>
    <property type="match status" value="1"/>
</dbReference>
<feature type="compositionally biased region" description="Basic residues" evidence="5">
    <location>
        <begin position="55"/>
        <end position="70"/>
    </location>
</feature>
<dbReference type="GO" id="GO:0008270">
    <property type="term" value="F:zinc ion binding"/>
    <property type="evidence" value="ECO:0007669"/>
    <property type="project" value="UniProtKB-KW"/>
</dbReference>
<dbReference type="SUPFAM" id="SSF57850">
    <property type="entry name" value="RING/U-box"/>
    <property type="match status" value="1"/>
</dbReference>
<keyword evidence="1" id="KW-0479">Metal-binding</keyword>